<reference evidence="1 2" key="1">
    <citation type="submission" date="2019-02" db="EMBL/GenBank/DDBJ databases">
        <title>Deep-cultivation of Planctomycetes and their phenomic and genomic characterization uncovers novel biology.</title>
        <authorList>
            <person name="Wiegand S."/>
            <person name="Jogler M."/>
            <person name="Boedeker C."/>
            <person name="Pinto D."/>
            <person name="Vollmers J."/>
            <person name="Rivas-Marin E."/>
            <person name="Kohn T."/>
            <person name="Peeters S.H."/>
            <person name="Heuer A."/>
            <person name="Rast P."/>
            <person name="Oberbeckmann S."/>
            <person name="Bunk B."/>
            <person name="Jeske O."/>
            <person name="Meyerdierks A."/>
            <person name="Storesund J.E."/>
            <person name="Kallscheuer N."/>
            <person name="Luecker S."/>
            <person name="Lage O.M."/>
            <person name="Pohl T."/>
            <person name="Merkel B.J."/>
            <person name="Hornburger P."/>
            <person name="Mueller R.-W."/>
            <person name="Bruemmer F."/>
            <person name="Labrenz M."/>
            <person name="Spormann A.M."/>
            <person name="Op Den Camp H."/>
            <person name="Overmann J."/>
            <person name="Amann R."/>
            <person name="Jetten M.S.M."/>
            <person name="Mascher T."/>
            <person name="Medema M.H."/>
            <person name="Devos D.P."/>
            <person name="Kaster A.-K."/>
            <person name="Ovreas L."/>
            <person name="Rohde M."/>
            <person name="Galperin M.Y."/>
            <person name="Jogler C."/>
        </authorList>
    </citation>
    <scope>NUCLEOTIDE SEQUENCE [LARGE SCALE GENOMIC DNA]</scope>
    <source>
        <strain evidence="1 2">KOR34</strain>
    </source>
</reference>
<dbReference type="EMBL" id="SIHJ01000004">
    <property type="protein sequence ID" value="TWT31011.1"/>
    <property type="molecule type" value="Genomic_DNA"/>
</dbReference>
<protein>
    <submittedName>
        <fullName evidence="1">Uncharacterized protein</fullName>
    </submittedName>
</protein>
<organism evidence="1 2">
    <name type="scientific">Posidoniimonas corsicana</name>
    <dbReference type="NCBI Taxonomy" id="1938618"/>
    <lineage>
        <taxon>Bacteria</taxon>
        <taxon>Pseudomonadati</taxon>
        <taxon>Planctomycetota</taxon>
        <taxon>Planctomycetia</taxon>
        <taxon>Pirellulales</taxon>
        <taxon>Lacipirellulaceae</taxon>
        <taxon>Posidoniimonas</taxon>
    </lineage>
</organism>
<accession>A0A5C5UXE3</accession>
<dbReference type="OrthoDB" id="269339at2"/>
<keyword evidence="2" id="KW-1185">Reference proteome</keyword>
<gene>
    <name evidence="1" type="ORF">KOR34_43850</name>
</gene>
<comment type="caution">
    <text evidence="1">The sequence shown here is derived from an EMBL/GenBank/DDBJ whole genome shotgun (WGS) entry which is preliminary data.</text>
</comment>
<proteinExistence type="predicted"/>
<evidence type="ECO:0000313" key="2">
    <source>
        <dbReference type="Proteomes" id="UP000316714"/>
    </source>
</evidence>
<evidence type="ECO:0000313" key="1">
    <source>
        <dbReference type="EMBL" id="TWT31011.1"/>
    </source>
</evidence>
<name>A0A5C5UXE3_9BACT</name>
<dbReference type="AlphaFoldDB" id="A0A5C5UXE3"/>
<dbReference type="RefSeq" id="WP_146568170.1">
    <property type="nucleotide sequence ID" value="NZ_SIHJ01000004.1"/>
</dbReference>
<dbReference type="Proteomes" id="UP000316714">
    <property type="component" value="Unassembled WGS sequence"/>
</dbReference>
<sequence>MKISRITAQRGCTLREFYSRAAEEFPALSDILNGMVELIDYVEATISSPDVFGVTSHLRLRLVAKNDYRSETLVVIAPDVDVYDVSYELAPDFAPWDNAWVHGQARCVAEATEMIAIALLNNTHCRNDLGT</sequence>